<dbReference type="AlphaFoldDB" id="A0A1M6EMK2"/>
<dbReference type="EMBL" id="FQYT01000008">
    <property type="protein sequence ID" value="SHI86721.1"/>
    <property type="molecule type" value="Genomic_DNA"/>
</dbReference>
<protein>
    <submittedName>
        <fullName evidence="2">Hemerythrin-like domain-containing protein</fullName>
    </submittedName>
</protein>
<gene>
    <name evidence="2" type="ORF">SAMN02745691_00952</name>
</gene>
<dbReference type="OrthoDB" id="9785474at2"/>
<proteinExistence type="predicted"/>
<organism evidence="2 3">
    <name type="scientific">Parasporobacterium paucivorans DSM 15970</name>
    <dbReference type="NCBI Taxonomy" id="1122934"/>
    <lineage>
        <taxon>Bacteria</taxon>
        <taxon>Bacillati</taxon>
        <taxon>Bacillota</taxon>
        <taxon>Clostridia</taxon>
        <taxon>Lachnospirales</taxon>
        <taxon>Lachnospiraceae</taxon>
        <taxon>Parasporobacterium</taxon>
    </lineage>
</organism>
<dbReference type="STRING" id="1122934.SAMN02745691_00952"/>
<name>A0A1M6EMK2_9FIRM</name>
<evidence type="ECO:0000259" key="1">
    <source>
        <dbReference type="Pfam" id="PF01814"/>
    </source>
</evidence>
<dbReference type="Proteomes" id="UP000184342">
    <property type="component" value="Unassembled WGS sequence"/>
</dbReference>
<dbReference type="PANTHER" id="PTHR39966:SF1">
    <property type="entry name" value="HEMERYTHRIN-LIKE DOMAIN-CONTAINING PROTEIN"/>
    <property type="match status" value="1"/>
</dbReference>
<dbReference type="Gene3D" id="1.20.120.520">
    <property type="entry name" value="nmb1532 protein domain like"/>
    <property type="match status" value="1"/>
</dbReference>
<accession>A0A1M6EMK2</accession>
<sequence length="184" mass="21374">MNSIQLMVEEHDNILRMLEIMRKASYRILKGEEINQDDFKDMISFAKYYADAHHHGKEEEFLFTCMVDNLGKLGENLVTHGMLVEHGWNRLFIMDLKNALERVEKGEDEAKLDVIANAVGFANQMIRHIGKENEVVYTFAEKELSPEVLEHMNAQVEEFEAEATAKGIQQHYLAMLDRLEVIYK</sequence>
<feature type="domain" description="Hemerythrin-like" evidence="1">
    <location>
        <begin position="4"/>
        <end position="139"/>
    </location>
</feature>
<dbReference type="GO" id="GO:0005886">
    <property type="term" value="C:plasma membrane"/>
    <property type="evidence" value="ECO:0007669"/>
    <property type="project" value="TreeGrafter"/>
</dbReference>
<dbReference type="RefSeq" id="WP_073993217.1">
    <property type="nucleotide sequence ID" value="NZ_FQYT01000008.1"/>
</dbReference>
<evidence type="ECO:0000313" key="3">
    <source>
        <dbReference type="Proteomes" id="UP000184342"/>
    </source>
</evidence>
<reference evidence="2 3" key="1">
    <citation type="submission" date="2016-11" db="EMBL/GenBank/DDBJ databases">
        <authorList>
            <person name="Jaros S."/>
            <person name="Januszkiewicz K."/>
            <person name="Wedrychowicz H."/>
        </authorList>
    </citation>
    <scope>NUCLEOTIDE SEQUENCE [LARGE SCALE GENOMIC DNA]</scope>
    <source>
        <strain evidence="2 3">DSM 15970</strain>
    </source>
</reference>
<dbReference type="Pfam" id="PF01814">
    <property type="entry name" value="Hemerythrin"/>
    <property type="match status" value="1"/>
</dbReference>
<dbReference type="PANTHER" id="PTHR39966">
    <property type="entry name" value="BLL2471 PROTEIN-RELATED"/>
    <property type="match status" value="1"/>
</dbReference>
<dbReference type="InterPro" id="IPR012312">
    <property type="entry name" value="Hemerythrin-like"/>
</dbReference>
<evidence type="ECO:0000313" key="2">
    <source>
        <dbReference type="EMBL" id="SHI86721.1"/>
    </source>
</evidence>
<keyword evidence="3" id="KW-1185">Reference proteome</keyword>